<evidence type="ECO:0000256" key="1">
    <source>
        <dbReference type="SAM" id="Phobius"/>
    </source>
</evidence>
<accession>A0A5J4UH70</accession>
<comment type="caution">
    <text evidence="2">The sequence shown here is derived from an EMBL/GenBank/DDBJ whole genome shotgun (WGS) entry which is preliminary data.</text>
</comment>
<evidence type="ECO:0000313" key="2">
    <source>
        <dbReference type="EMBL" id="KAA6369262.1"/>
    </source>
</evidence>
<protein>
    <submittedName>
        <fullName evidence="2">Uncharacterized protein</fullName>
    </submittedName>
</protein>
<sequence>MNLDNLLLDNQNFELSNNLGIMNSFNMNMHANELMNTTPDARFATVSIPYQTQIREQPTTIPFDIQQESDLMDIEKMKHILDEEEMNQLDQGDPEIEKDRQDRELFSIIILVAIIAFHATIHPNIVTPVIISAYSNLIIVIIIIIVTLTKFITAIITSAPHTVFN</sequence>
<gene>
    <name evidence="2" type="ORF">EZS28_035210</name>
</gene>
<dbReference type="AlphaFoldDB" id="A0A5J4UH70"/>
<dbReference type="Proteomes" id="UP000324800">
    <property type="component" value="Unassembled WGS sequence"/>
</dbReference>
<dbReference type="EMBL" id="SNRW01016541">
    <property type="protein sequence ID" value="KAA6369262.1"/>
    <property type="molecule type" value="Genomic_DNA"/>
</dbReference>
<feature type="transmembrane region" description="Helical" evidence="1">
    <location>
        <begin position="137"/>
        <end position="159"/>
    </location>
</feature>
<keyword evidence="1" id="KW-0812">Transmembrane</keyword>
<keyword evidence="1" id="KW-0472">Membrane</keyword>
<feature type="transmembrane region" description="Helical" evidence="1">
    <location>
        <begin position="105"/>
        <end position="125"/>
    </location>
</feature>
<organism evidence="2 3">
    <name type="scientific">Streblomastix strix</name>
    <dbReference type="NCBI Taxonomy" id="222440"/>
    <lineage>
        <taxon>Eukaryota</taxon>
        <taxon>Metamonada</taxon>
        <taxon>Preaxostyla</taxon>
        <taxon>Oxymonadida</taxon>
        <taxon>Streblomastigidae</taxon>
        <taxon>Streblomastix</taxon>
    </lineage>
</organism>
<proteinExistence type="predicted"/>
<reference evidence="2 3" key="1">
    <citation type="submission" date="2019-03" db="EMBL/GenBank/DDBJ databases">
        <title>Single cell metagenomics reveals metabolic interactions within the superorganism composed of flagellate Streblomastix strix and complex community of Bacteroidetes bacteria on its surface.</title>
        <authorList>
            <person name="Treitli S.C."/>
            <person name="Kolisko M."/>
            <person name="Husnik F."/>
            <person name="Keeling P."/>
            <person name="Hampl V."/>
        </authorList>
    </citation>
    <scope>NUCLEOTIDE SEQUENCE [LARGE SCALE GENOMIC DNA]</scope>
    <source>
        <strain evidence="2">ST1C</strain>
    </source>
</reference>
<evidence type="ECO:0000313" key="3">
    <source>
        <dbReference type="Proteomes" id="UP000324800"/>
    </source>
</evidence>
<name>A0A5J4UH70_9EUKA</name>
<keyword evidence="1" id="KW-1133">Transmembrane helix</keyword>